<evidence type="ECO:0000313" key="3">
    <source>
        <dbReference type="Proteomes" id="UP000274376"/>
    </source>
</evidence>
<dbReference type="EMBL" id="RJOE01000030">
    <property type="protein sequence ID" value="RSJ06057.1"/>
    <property type="molecule type" value="Genomic_DNA"/>
</dbReference>
<feature type="domain" description="MvaI/BcnI restriction endonuclease" evidence="1">
    <location>
        <begin position="12"/>
        <end position="248"/>
    </location>
</feature>
<dbReference type="AlphaFoldDB" id="A0A428E7F7"/>
<comment type="caution">
    <text evidence="2">The sequence shown here is derived from an EMBL/GenBank/DDBJ whole genome shotgun (WGS) entry which is preliminary data.</text>
</comment>
<accession>A0A428E7F7</accession>
<sequence length="259" mass="30010">MTNKFTLKELEDKFHQIKSKDWNLSSRSGPTGVGKTFEDLLDKKEDNCAKADFGEYEIKTHLGKTRITLFTKAPIMDGKKRGVNLEIRDKYGIASKTFPEVKTFFTSLSSKKLTATDGKYSHQFKLEVNRGEKRLYLLVYDNGKLISKEYYWEFSDFTTLLEKKLKKIAIFSADSRKIITTIDGKSNSEIFYRYKKMQIFTGLNLDKFLKGLEEGSIIVEPRMGYYNSGTKKGQVHDYGTAFRIHFTDLLKYGECKDYE</sequence>
<reference evidence="2 3" key="1">
    <citation type="submission" date="2018-11" db="EMBL/GenBank/DDBJ databases">
        <title>Species Designations Belie Phenotypic and Genotypic Heterogeneity in Oral Streptococci.</title>
        <authorList>
            <person name="Velsko I."/>
        </authorList>
    </citation>
    <scope>NUCLEOTIDE SEQUENCE [LARGE SCALE GENOMIC DNA]</scope>
    <source>
        <strain evidence="2 3">BCC36</strain>
    </source>
</reference>
<evidence type="ECO:0000259" key="1">
    <source>
        <dbReference type="Pfam" id="PF15515"/>
    </source>
</evidence>
<dbReference type="Gene3D" id="3.40.210.20">
    <property type="entry name" value="MvaI/BcnI restriction endonuclease, catalytic domain"/>
    <property type="match status" value="1"/>
</dbReference>
<dbReference type="Gene3D" id="3.30.70.3570">
    <property type="entry name" value="MvaI/BcnI restriction endonuclease, recognition domain"/>
    <property type="match status" value="1"/>
</dbReference>
<dbReference type="RefSeq" id="WP_125426275.1">
    <property type="nucleotide sequence ID" value="NZ_RJOE01000030.1"/>
</dbReference>
<name>A0A428E7F7_STRMT</name>
<organism evidence="2 3">
    <name type="scientific">Streptococcus mitis</name>
    <dbReference type="NCBI Taxonomy" id="28037"/>
    <lineage>
        <taxon>Bacteria</taxon>
        <taxon>Bacillati</taxon>
        <taxon>Bacillota</taxon>
        <taxon>Bacilli</taxon>
        <taxon>Lactobacillales</taxon>
        <taxon>Streptococcaceae</taxon>
        <taxon>Streptococcus</taxon>
        <taxon>Streptococcus mitis group</taxon>
    </lineage>
</organism>
<dbReference type="InterPro" id="IPR043005">
    <property type="entry name" value="MvaI_BcnI_rec"/>
</dbReference>
<proteinExistence type="predicted"/>
<dbReference type="CDD" id="cd22337">
    <property type="entry name" value="MvaI-like"/>
    <property type="match status" value="1"/>
</dbReference>
<protein>
    <recommendedName>
        <fullName evidence="1">MvaI/BcnI restriction endonuclease domain-containing protein</fullName>
    </recommendedName>
</protein>
<dbReference type="Proteomes" id="UP000274376">
    <property type="component" value="Unassembled WGS sequence"/>
</dbReference>
<evidence type="ECO:0000313" key="2">
    <source>
        <dbReference type="EMBL" id="RSJ06057.1"/>
    </source>
</evidence>
<dbReference type="Pfam" id="PF15515">
    <property type="entry name" value="MvaI_BcnI"/>
    <property type="match status" value="1"/>
</dbReference>
<gene>
    <name evidence="2" type="ORF">D8839_09315</name>
</gene>
<dbReference type="InterPro" id="IPR043004">
    <property type="entry name" value="MvaI_BcnI_cat"/>
</dbReference>
<dbReference type="InterPro" id="IPR029127">
    <property type="entry name" value="MvaI_BcnI"/>
</dbReference>